<evidence type="ECO:0000256" key="12">
    <source>
        <dbReference type="SAM" id="Phobius"/>
    </source>
</evidence>
<evidence type="ECO:0000313" key="14">
    <source>
        <dbReference type="Proteomes" id="UP000191024"/>
    </source>
</evidence>
<comment type="similarity">
    <text evidence="2 10">Belongs to the membrane-bound acyltransferase family. Sterol o-acyltransferase subfamily.</text>
</comment>
<feature type="active site" evidence="11">
    <location>
        <position position="496"/>
    </location>
</feature>
<dbReference type="GO" id="GO:0005789">
    <property type="term" value="C:endoplasmic reticulum membrane"/>
    <property type="evidence" value="ECO:0007669"/>
    <property type="project" value="UniProtKB-SubCell"/>
</dbReference>
<evidence type="ECO:0000256" key="4">
    <source>
        <dbReference type="ARBA" id="ARBA00022692"/>
    </source>
</evidence>
<evidence type="ECO:0000256" key="7">
    <source>
        <dbReference type="ARBA" id="ARBA00023136"/>
    </source>
</evidence>
<name>A0A1G4JCX9_9SACH</name>
<dbReference type="Proteomes" id="UP000191024">
    <property type="component" value="Chromosome D"/>
</dbReference>
<keyword evidence="5 10" id="KW-0256">Endoplasmic reticulum</keyword>
<dbReference type="PANTHER" id="PTHR10408:SF23">
    <property type="entry name" value="STEROL O-ACYLTRANSFERASE 1-RELATED"/>
    <property type="match status" value="1"/>
</dbReference>
<reference evidence="13 14" key="1">
    <citation type="submission" date="2016-03" db="EMBL/GenBank/DDBJ databases">
        <authorList>
            <person name="Devillers H."/>
        </authorList>
    </citation>
    <scope>NUCLEOTIDE SEQUENCE [LARGE SCALE GENOMIC DNA]</scope>
    <source>
        <strain evidence="13">CBS 11717</strain>
    </source>
</reference>
<evidence type="ECO:0000256" key="8">
    <source>
        <dbReference type="ARBA" id="ARBA00023315"/>
    </source>
</evidence>
<dbReference type="InterPro" id="IPR004299">
    <property type="entry name" value="MBOAT_fam"/>
</dbReference>
<evidence type="ECO:0000256" key="6">
    <source>
        <dbReference type="ARBA" id="ARBA00022989"/>
    </source>
</evidence>
<comment type="subcellular location">
    <subcellularLocation>
        <location evidence="1 10">Endoplasmic reticulum membrane</location>
        <topology evidence="1 10">Multi-pass membrane protein</topology>
    </subcellularLocation>
</comment>
<protein>
    <recommendedName>
        <fullName evidence="10">O-acyltransferase</fullName>
    </recommendedName>
</protein>
<dbReference type="Pfam" id="PF03062">
    <property type="entry name" value="MBOAT"/>
    <property type="match status" value="1"/>
</dbReference>
<feature type="transmembrane region" description="Helical" evidence="12">
    <location>
        <begin position="359"/>
        <end position="378"/>
    </location>
</feature>
<keyword evidence="8 10" id="KW-0012">Acyltransferase</keyword>
<comment type="function">
    <text evidence="9">Sterol O-acyltransferase that catalyzes the formation of stery esters.</text>
</comment>
<evidence type="ECO:0000256" key="3">
    <source>
        <dbReference type="ARBA" id="ARBA00022679"/>
    </source>
</evidence>
<evidence type="ECO:0000256" key="2">
    <source>
        <dbReference type="ARBA" id="ARBA00009010"/>
    </source>
</evidence>
<feature type="transmembrane region" description="Helical" evidence="12">
    <location>
        <begin position="136"/>
        <end position="156"/>
    </location>
</feature>
<dbReference type="EMBL" id="LT598463">
    <property type="protein sequence ID" value="SCU87887.1"/>
    <property type="molecule type" value="Genomic_DNA"/>
</dbReference>
<dbReference type="AlphaFoldDB" id="A0A1G4JCX9"/>
<evidence type="ECO:0000256" key="10">
    <source>
        <dbReference type="PIRNR" id="PIRNR000439"/>
    </source>
</evidence>
<dbReference type="OrthoDB" id="10039049at2759"/>
<feature type="transmembrane region" description="Helical" evidence="12">
    <location>
        <begin position="176"/>
        <end position="198"/>
    </location>
</feature>
<evidence type="ECO:0000256" key="9">
    <source>
        <dbReference type="ARBA" id="ARBA00023568"/>
    </source>
</evidence>
<accession>A0A1G4JCX9</accession>
<keyword evidence="6 12" id="KW-1133">Transmembrane helix</keyword>
<feature type="transmembrane region" description="Helical" evidence="12">
    <location>
        <begin position="399"/>
        <end position="421"/>
    </location>
</feature>
<dbReference type="GO" id="GO:0008204">
    <property type="term" value="P:ergosterol metabolic process"/>
    <property type="evidence" value="ECO:0007669"/>
    <property type="project" value="TreeGrafter"/>
</dbReference>
<sequence length="559" mass="65568">MSMLTRNDMSKLASKDIRRIERLAKETDKRQPLPRIEAGAEEYLTDGVNAKSGEHTVLQHYASKLHKKERHRFNKLSGEMRSMLRDVGMGHRRTIMDDLVKTSLTETSFRGAGASEIKVTEADGVGQIVLFNFSGFYVLFWMLIAFVAVKVTVEYYMSHNGDLSQSEILRFMTSDIFSVALIDLVMYMCTYFVLLVQFACKKNWISWKRAGWAFTSLYEIAFVVGFLYVAEAVMKFHWISKIFIFLHSLVLLMKMHSFAFFNGYMWSVLEELEFSKGALKKYKETGGEDDLITQTLEKSCQFCSFELKSQGNKSLSFPDNITWKGFFIYTMFPTLVYQLEYPRSQKIRWHYVFEKLCAIFGVIITMMIIAQSFMYPVAMRAIALRNSGLPIFWERIREWLYLLLDLVPSFIIMYLLVWYLIWDAILNCIAELTYFGDRHFYGDWWNCVSWDEFARHWNVPVHQFLLRHVYHSSISFLKLSKIQATLMTFFLSSIVHELAMYVLFKNLRFYLFFLQMGQLPLVQLSNSKFLRKKKILGNVIFWIGICTGPSLMCTLYLTF</sequence>
<keyword evidence="7 10" id="KW-0472">Membrane</keyword>
<feature type="transmembrane region" description="Helical" evidence="12">
    <location>
        <begin position="321"/>
        <end position="339"/>
    </location>
</feature>
<dbReference type="GO" id="GO:0034737">
    <property type="term" value="F:ergosterol O-acyltransferase activity"/>
    <property type="evidence" value="ECO:0007669"/>
    <property type="project" value="TreeGrafter"/>
</dbReference>
<feature type="transmembrane region" description="Helical" evidence="12">
    <location>
        <begin position="535"/>
        <end position="557"/>
    </location>
</feature>
<evidence type="ECO:0000256" key="11">
    <source>
        <dbReference type="PIRSR" id="PIRSR000439-1"/>
    </source>
</evidence>
<evidence type="ECO:0000256" key="5">
    <source>
        <dbReference type="ARBA" id="ARBA00022824"/>
    </source>
</evidence>
<evidence type="ECO:0000256" key="1">
    <source>
        <dbReference type="ARBA" id="ARBA00004477"/>
    </source>
</evidence>
<feature type="transmembrane region" description="Helical" evidence="12">
    <location>
        <begin position="210"/>
        <end position="230"/>
    </location>
</feature>
<dbReference type="PIRSF" id="PIRSF000439">
    <property type="entry name" value="Oat_ACAT_DAG_ARE"/>
    <property type="match status" value="1"/>
</dbReference>
<keyword evidence="3 10" id="KW-0808">Transferase</keyword>
<gene>
    <name evidence="13" type="ORF">LAMI_0D07888G</name>
</gene>
<dbReference type="PANTHER" id="PTHR10408">
    <property type="entry name" value="STEROL O-ACYLTRANSFERASE"/>
    <property type="match status" value="1"/>
</dbReference>
<proteinExistence type="inferred from homology"/>
<dbReference type="STRING" id="1230905.A0A1G4JCX9"/>
<evidence type="ECO:0000313" key="13">
    <source>
        <dbReference type="EMBL" id="SCU87887.1"/>
    </source>
</evidence>
<dbReference type="InterPro" id="IPR014371">
    <property type="entry name" value="Oat_ACAT_DAG_ARE"/>
</dbReference>
<feature type="transmembrane region" description="Helical" evidence="12">
    <location>
        <begin position="236"/>
        <end position="253"/>
    </location>
</feature>
<organism evidence="13 14">
    <name type="scientific">Lachancea mirantina</name>
    <dbReference type="NCBI Taxonomy" id="1230905"/>
    <lineage>
        <taxon>Eukaryota</taxon>
        <taxon>Fungi</taxon>
        <taxon>Dikarya</taxon>
        <taxon>Ascomycota</taxon>
        <taxon>Saccharomycotina</taxon>
        <taxon>Saccharomycetes</taxon>
        <taxon>Saccharomycetales</taxon>
        <taxon>Saccharomycetaceae</taxon>
        <taxon>Lachancea</taxon>
    </lineage>
</organism>
<feature type="transmembrane region" description="Helical" evidence="12">
    <location>
        <begin position="482"/>
        <end position="504"/>
    </location>
</feature>
<keyword evidence="14" id="KW-1185">Reference proteome</keyword>
<keyword evidence="4 12" id="KW-0812">Transmembrane</keyword>